<keyword evidence="4" id="KW-1185">Reference proteome</keyword>
<keyword evidence="1" id="KW-0812">Transmembrane</keyword>
<protein>
    <recommendedName>
        <fullName evidence="5">HYR domain protein</fullName>
    </recommendedName>
</protein>
<dbReference type="RefSeq" id="WP_068627519.1">
    <property type="nucleotide sequence ID" value="NZ_MAQA01000066.1"/>
</dbReference>
<dbReference type="Proteomes" id="UP000093412">
    <property type="component" value="Unassembled WGS sequence"/>
</dbReference>
<dbReference type="EMBL" id="MAQA01000066">
    <property type="protein sequence ID" value="OCI29601.1"/>
    <property type="molecule type" value="Genomic_DNA"/>
</dbReference>
<sequence>MFKRSLSSLAVLGLSAALVVSGGSVASAAPATGTGTASNLLYSVNGGPWTADASANRGDTVTARLFYDNSSDGTLSGTSLTTAIPDGFTYVAGSTRNVLAPGSNVATGAVGAETKAAAVADSVWSGGTLTVSPSAGFNGEPNTSQSGVLRNGVKRYLNLEQCAWYRSDRVNTITSLVPTTGSADRAAATNVSSTRDTTLNCATGSANYPGMGNERGITSIDLLGNKYLNLHQCAWFNAADRNTITSLVPTTAMSARSAGTNSSNSADVTLSCGTGDARHPAVQNERGIVALDLVGSRYLNLHQCGWYDSGIVNTITSWVPTTNNAFRSAGTNASNTRDSALVCGSGQANYPASPNERGLLVLDLSDPARGQGFVEFRLTSDVPPLPACGESVTVPAVVSSREGVLSGSGTGTPVSSASITLDEYSATGEDCPVEPALPGAVDDVVATTQDVPVTIDVLANDTDVESVTVTAGQTGPFHGAVVVNADNTITYTPEPGFFGIDSFTYTVTDAEGNSSTATVDVTIAEEDDGIPLVAPGIAGVAALAGLVTFGLRRRLTA</sequence>
<name>A0ABX2Y0D6_9CELL</name>
<keyword evidence="1" id="KW-0472">Membrane</keyword>
<gene>
    <name evidence="3" type="ORF">OERS_37160</name>
</gene>
<evidence type="ECO:0000313" key="3">
    <source>
        <dbReference type="EMBL" id="OCI29601.1"/>
    </source>
</evidence>
<evidence type="ECO:0008006" key="5">
    <source>
        <dbReference type="Google" id="ProtNLM"/>
    </source>
</evidence>
<comment type="caution">
    <text evidence="3">The sequence shown here is derived from an EMBL/GenBank/DDBJ whole genome shotgun (WGS) entry which is preliminary data.</text>
</comment>
<evidence type="ECO:0000256" key="1">
    <source>
        <dbReference type="SAM" id="Phobius"/>
    </source>
</evidence>
<keyword evidence="1" id="KW-1133">Transmembrane helix</keyword>
<dbReference type="Gene3D" id="2.60.40.3440">
    <property type="match status" value="1"/>
</dbReference>
<evidence type="ECO:0000313" key="4">
    <source>
        <dbReference type="Proteomes" id="UP000093412"/>
    </source>
</evidence>
<evidence type="ECO:0000256" key="2">
    <source>
        <dbReference type="SAM" id="SignalP"/>
    </source>
</evidence>
<proteinExistence type="predicted"/>
<accession>A0ABX2Y0D6</accession>
<reference evidence="3 4" key="1">
    <citation type="submission" date="2016-06" db="EMBL/GenBank/DDBJ databases">
        <title>Genome sequence of Oerskovia enterophila DSM 43852.</title>
        <authorList>
            <person name="Poehlein A."/>
            <person name="Jag V."/>
            <person name="Bengelsdorf F.R."/>
            <person name="Daniel R."/>
            <person name="Duerre P."/>
        </authorList>
    </citation>
    <scope>NUCLEOTIDE SEQUENCE [LARGE SCALE GENOMIC DNA]</scope>
    <source>
        <strain evidence="3 4">DSM 43852</strain>
    </source>
</reference>
<organism evidence="3 4">
    <name type="scientific">Oerskovia enterophila</name>
    <dbReference type="NCBI Taxonomy" id="43678"/>
    <lineage>
        <taxon>Bacteria</taxon>
        <taxon>Bacillati</taxon>
        <taxon>Actinomycetota</taxon>
        <taxon>Actinomycetes</taxon>
        <taxon>Micrococcales</taxon>
        <taxon>Cellulomonadaceae</taxon>
        <taxon>Oerskovia</taxon>
    </lineage>
</organism>
<dbReference type="Pfam" id="PF17963">
    <property type="entry name" value="Big_9"/>
    <property type="match status" value="1"/>
</dbReference>
<feature type="signal peptide" evidence="2">
    <location>
        <begin position="1"/>
        <end position="28"/>
    </location>
</feature>
<feature type="chain" id="PRO_5045422248" description="HYR domain protein" evidence="2">
    <location>
        <begin position="29"/>
        <end position="557"/>
    </location>
</feature>
<feature type="transmembrane region" description="Helical" evidence="1">
    <location>
        <begin position="532"/>
        <end position="551"/>
    </location>
</feature>
<keyword evidence="2" id="KW-0732">Signal</keyword>